<dbReference type="GO" id="GO:0046872">
    <property type="term" value="F:metal ion binding"/>
    <property type="evidence" value="ECO:0007669"/>
    <property type="project" value="UniProtKB-KW"/>
</dbReference>
<evidence type="ECO:0000313" key="7">
    <source>
        <dbReference type="EMBL" id="RDX69393.1"/>
    </source>
</evidence>
<feature type="compositionally biased region" description="Acidic residues" evidence="5">
    <location>
        <begin position="219"/>
        <end position="228"/>
    </location>
</feature>
<dbReference type="InterPro" id="IPR006121">
    <property type="entry name" value="HMA_dom"/>
</dbReference>
<feature type="region of interest" description="Disordered" evidence="5">
    <location>
        <begin position="91"/>
        <end position="123"/>
    </location>
</feature>
<reference evidence="7" key="1">
    <citation type="submission" date="2018-05" db="EMBL/GenBank/DDBJ databases">
        <title>Draft genome of Mucuna pruriens seed.</title>
        <authorList>
            <person name="Nnadi N.E."/>
            <person name="Vos R."/>
            <person name="Hasami M.H."/>
            <person name="Devisetty U.K."/>
            <person name="Aguiy J.C."/>
        </authorList>
    </citation>
    <scope>NUCLEOTIDE SEQUENCE [LARGE SCALE GENOMIC DNA]</scope>
    <source>
        <strain evidence="7">JCA_2017</strain>
    </source>
</reference>
<dbReference type="CDD" id="cd00371">
    <property type="entry name" value="HMA"/>
    <property type="match status" value="2"/>
</dbReference>
<keyword evidence="3" id="KW-0636">Prenylation</keyword>
<name>A0A371ETN7_MUCPR</name>
<dbReference type="PANTHER" id="PTHR46195">
    <property type="entry name" value="HEAVY METAL-ASSOCIATED ISOPRENYLATED PLANT PROTEIN 7"/>
    <property type="match status" value="1"/>
</dbReference>
<keyword evidence="2" id="KW-0479">Metal-binding</keyword>
<feature type="domain" description="HMA" evidence="6">
    <location>
        <begin position="124"/>
        <end position="188"/>
    </location>
</feature>
<evidence type="ECO:0000313" key="8">
    <source>
        <dbReference type="Proteomes" id="UP000257109"/>
    </source>
</evidence>
<organism evidence="7 8">
    <name type="scientific">Mucuna pruriens</name>
    <name type="common">Velvet bean</name>
    <name type="synonym">Dolichos pruriens</name>
    <dbReference type="NCBI Taxonomy" id="157652"/>
    <lineage>
        <taxon>Eukaryota</taxon>
        <taxon>Viridiplantae</taxon>
        <taxon>Streptophyta</taxon>
        <taxon>Embryophyta</taxon>
        <taxon>Tracheophyta</taxon>
        <taxon>Spermatophyta</taxon>
        <taxon>Magnoliopsida</taxon>
        <taxon>eudicotyledons</taxon>
        <taxon>Gunneridae</taxon>
        <taxon>Pentapetalae</taxon>
        <taxon>rosids</taxon>
        <taxon>fabids</taxon>
        <taxon>Fabales</taxon>
        <taxon>Fabaceae</taxon>
        <taxon>Papilionoideae</taxon>
        <taxon>50 kb inversion clade</taxon>
        <taxon>NPAAA clade</taxon>
        <taxon>indigoferoid/millettioid clade</taxon>
        <taxon>Phaseoleae</taxon>
        <taxon>Mucuna</taxon>
    </lineage>
</organism>
<keyword evidence="8" id="KW-1185">Reference proteome</keyword>
<keyword evidence="3" id="KW-0449">Lipoprotein</keyword>
<gene>
    <name evidence="7" type="primary">HIPP08</name>
    <name evidence="7" type="ORF">CR513_51495</name>
</gene>
<evidence type="ECO:0000256" key="4">
    <source>
        <dbReference type="ARBA" id="ARBA00024045"/>
    </source>
</evidence>
<feature type="compositionally biased region" description="Basic and acidic residues" evidence="5">
    <location>
        <begin position="101"/>
        <end position="121"/>
    </location>
</feature>
<keyword evidence="1" id="KW-0488">Methylation</keyword>
<feature type="compositionally biased region" description="Basic and acidic residues" evidence="5">
    <location>
        <begin position="190"/>
        <end position="218"/>
    </location>
</feature>
<protein>
    <submittedName>
        <fullName evidence="7">Heavy metal-associated isoprenylated plant protein 8</fullName>
    </submittedName>
</protein>
<evidence type="ECO:0000256" key="5">
    <source>
        <dbReference type="SAM" id="MobiDB-lite"/>
    </source>
</evidence>
<feature type="region of interest" description="Disordered" evidence="5">
    <location>
        <begin position="1"/>
        <end position="31"/>
    </location>
</feature>
<feature type="domain" description="HMA" evidence="6">
    <location>
        <begin position="28"/>
        <end position="92"/>
    </location>
</feature>
<dbReference type="STRING" id="157652.A0A371ETN7"/>
<dbReference type="InterPro" id="IPR036163">
    <property type="entry name" value="HMA_dom_sf"/>
</dbReference>
<evidence type="ECO:0000259" key="6">
    <source>
        <dbReference type="PROSITE" id="PS50846"/>
    </source>
</evidence>
<dbReference type="PROSITE" id="PS50846">
    <property type="entry name" value="HMA_2"/>
    <property type="match status" value="2"/>
</dbReference>
<dbReference type="OrthoDB" id="689350at2759"/>
<dbReference type="InterPro" id="IPR044577">
    <property type="entry name" value="HIPP4/7/8/17/18/19"/>
</dbReference>
<evidence type="ECO:0000256" key="3">
    <source>
        <dbReference type="ARBA" id="ARBA00023289"/>
    </source>
</evidence>
<evidence type="ECO:0000256" key="1">
    <source>
        <dbReference type="ARBA" id="ARBA00022481"/>
    </source>
</evidence>
<dbReference type="Proteomes" id="UP000257109">
    <property type="component" value="Unassembled WGS sequence"/>
</dbReference>
<feature type="non-terminal residue" evidence="7">
    <location>
        <position position="270"/>
    </location>
</feature>
<sequence>MGEENKEEGKKEETTEEKKEEEKKDEEPPEIVLKVDMHCEACARKVAKALKGFEGVEGVTADSKASKVVVKGKAADPIKVCERLQKKSGKKVELISPLPKPPEEKKEEIKEPQPEEKKEEPPPVVTVVLKIRMHCEACAQVIQKRIRKIQGVESVETSLGNDQVIVKGVIDPEKLVDSVYKRTKKQASIVKEEEKEKKEEEKKEEEKKEEKEEEKKEGEEESKGDEDGDNRSDHIKRSEYWPSKYYVDYVDYAYYAPEMFSDENPNACTV</sequence>
<dbReference type="AlphaFoldDB" id="A0A371ETN7"/>
<dbReference type="Gene3D" id="3.30.70.100">
    <property type="match status" value="2"/>
</dbReference>
<evidence type="ECO:0000256" key="2">
    <source>
        <dbReference type="ARBA" id="ARBA00022723"/>
    </source>
</evidence>
<dbReference type="SUPFAM" id="SSF55008">
    <property type="entry name" value="HMA, heavy metal-associated domain"/>
    <property type="match status" value="2"/>
</dbReference>
<feature type="region of interest" description="Disordered" evidence="5">
    <location>
        <begin position="187"/>
        <end position="237"/>
    </location>
</feature>
<dbReference type="EMBL" id="QJKJ01012130">
    <property type="protein sequence ID" value="RDX69393.1"/>
    <property type="molecule type" value="Genomic_DNA"/>
</dbReference>
<accession>A0A371ETN7</accession>
<feature type="compositionally biased region" description="Basic and acidic residues" evidence="5">
    <location>
        <begin position="7"/>
        <end position="26"/>
    </location>
</feature>
<proteinExistence type="inferred from homology"/>
<dbReference type="PANTHER" id="PTHR46195:SF10">
    <property type="entry name" value="HEAVY METAL-ASSOCIATED DOMAIN CONTAINING PROTEIN, EXPRESSED"/>
    <property type="match status" value="1"/>
</dbReference>
<dbReference type="Pfam" id="PF00403">
    <property type="entry name" value="HMA"/>
    <property type="match status" value="2"/>
</dbReference>
<comment type="similarity">
    <text evidence="4">Belongs to the HIPP family.</text>
</comment>
<comment type="caution">
    <text evidence="7">The sequence shown here is derived from an EMBL/GenBank/DDBJ whole genome shotgun (WGS) entry which is preliminary data.</text>
</comment>